<comment type="caution">
    <text evidence="4">Lacks conserved residue(s) required for the propagation of feature annotation.</text>
</comment>
<name>A0ABN9KWH5_9NEOB</name>
<accession>A0ABN9KWH5</accession>
<dbReference type="InterPro" id="IPR001881">
    <property type="entry name" value="EGF-like_Ca-bd_dom"/>
</dbReference>
<dbReference type="InterPro" id="IPR036397">
    <property type="entry name" value="RNaseH_sf"/>
</dbReference>
<keyword evidence="3" id="KW-0325">Glycoprotein</keyword>
<evidence type="ECO:0000256" key="5">
    <source>
        <dbReference type="SAM" id="MobiDB-lite"/>
    </source>
</evidence>
<dbReference type="PROSITE" id="PS50026">
    <property type="entry name" value="EGF_3"/>
    <property type="match status" value="1"/>
</dbReference>
<gene>
    <name evidence="8" type="ORF">RIMI_LOCUS1799520</name>
</gene>
<dbReference type="PROSITE" id="PS00010">
    <property type="entry name" value="ASX_HYDROXYL"/>
    <property type="match status" value="1"/>
</dbReference>
<protein>
    <submittedName>
        <fullName evidence="8">Uncharacterized protein</fullName>
    </submittedName>
</protein>
<sequence>MAVITSSINAQVYLDILDTFLIPSIERMFGDDEIIFQDNIASCHRAKTVKTFLEKRHIRSMSWPAIIPDLNPIENLWWKLKKMVHDKAPTCKADLATAIRESWSQTDEECCLALIKSMSQRLQAVIKARGINLCVFCSVPTGKEGRGVEWFADDAGYDEFLYPTWSEGHLSDVVSSEEEEVVSLSQHHRPKGSRMEKDRFQLVVGVLVDVGHIEAQTVRTLWRPVELHEWKTSDRAMMHKEEGEQEEEQEEQRTSVVRRWMVNTLIFVHQLSLLLTLMNVPKDLFSVTAVLTALTYQAGTTVNAETATMTMGCSLWEESHAKHRKKTPLCTLAKCLDTEEDENAVELDASDKCRRILVFNVHIVHPTYCNLHMVHSIKYTTDIQLRVLSDLRPVAQESETPGPPSALGARPKSFPSATTGQLTPKESEVLGRTTARQVLEGTHVSSSQATQGTTRPAHLNESQFPSPDQLVWIANVVEQKKKTVPQSFSPTIRKTAQRQASKLLEQGDRGLRGLVFDWKTTLFFQDHVMICIDIDECATGRHSCSNDTVCFNLDGGYDCRCPHGKNCSGDCIHEGKIKHNGQIWVLENDRCSVCSCQVGLVMCRRMVCDCENPTVDLFCCPECDPRLSSQCLHQSGDITYKSGDTWVQNCQQCRCLQGEVDCWPLPCPEVDCEFSVVPESECCPRCINDPCQADIIRNDITKTCVDETNVVRFTGSSWIKHGTECTLCQCKIHLNLYCVPPTKF</sequence>
<dbReference type="InterPro" id="IPR001007">
    <property type="entry name" value="VWF_dom"/>
</dbReference>
<keyword evidence="9" id="KW-1185">Reference proteome</keyword>
<feature type="region of interest" description="Disordered" evidence="5">
    <location>
        <begin position="395"/>
        <end position="463"/>
    </location>
</feature>
<dbReference type="InterPro" id="IPR038717">
    <property type="entry name" value="Tc1-like_DDE_dom"/>
</dbReference>
<feature type="compositionally biased region" description="Polar residues" evidence="5">
    <location>
        <begin position="415"/>
        <end position="424"/>
    </location>
</feature>
<comment type="caution">
    <text evidence="8">The sequence shown here is derived from an EMBL/GenBank/DDBJ whole genome shotgun (WGS) entry which is preliminary data.</text>
</comment>
<dbReference type="InterPro" id="IPR000152">
    <property type="entry name" value="EGF-type_Asp/Asn_hydroxyl_site"/>
</dbReference>
<evidence type="ECO:0000256" key="1">
    <source>
        <dbReference type="ARBA" id="ARBA00022536"/>
    </source>
</evidence>
<feature type="domain" description="VWFC" evidence="7">
    <location>
        <begin position="569"/>
        <end position="624"/>
    </location>
</feature>
<dbReference type="InterPro" id="IPR000742">
    <property type="entry name" value="EGF"/>
</dbReference>
<dbReference type="SMART" id="SM00214">
    <property type="entry name" value="VWC"/>
    <property type="match status" value="2"/>
</dbReference>
<dbReference type="InterPro" id="IPR018097">
    <property type="entry name" value="EGF_Ca-bd_CS"/>
</dbReference>
<evidence type="ECO:0000256" key="4">
    <source>
        <dbReference type="PROSITE-ProRule" id="PRU00076"/>
    </source>
</evidence>
<dbReference type="Pfam" id="PF07645">
    <property type="entry name" value="EGF_CA"/>
    <property type="match status" value="1"/>
</dbReference>
<dbReference type="EMBL" id="CAUEEQ010002383">
    <property type="protein sequence ID" value="CAJ0922669.1"/>
    <property type="molecule type" value="Genomic_DNA"/>
</dbReference>
<organism evidence="8 9">
    <name type="scientific">Ranitomeya imitator</name>
    <name type="common">mimic poison frog</name>
    <dbReference type="NCBI Taxonomy" id="111125"/>
    <lineage>
        <taxon>Eukaryota</taxon>
        <taxon>Metazoa</taxon>
        <taxon>Chordata</taxon>
        <taxon>Craniata</taxon>
        <taxon>Vertebrata</taxon>
        <taxon>Euteleostomi</taxon>
        <taxon>Amphibia</taxon>
        <taxon>Batrachia</taxon>
        <taxon>Anura</taxon>
        <taxon>Neobatrachia</taxon>
        <taxon>Hyloidea</taxon>
        <taxon>Dendrobatidae</taxon>
        <taxon>Dendrobatinae</taxon>
        <taxon>Ranitomeya</taxon>
    </lineage>
</organism>
<dbReference type="PROSITE" id="PS50184">
    <property type="entry name" value="VWFC_2"/>
    <property type="match status" value="2"/>
</dbReference>
<dbReference type="Gene3D" id="6.20.200.20">
    <property type="match status" value="1"/>
</dbReference>
<feature type="domain" description="VWFC" evidence="7">
    <location>
        <begin position="629"/>
        <end position="687"/>
    </location>
</feature>
<proteinExistence type="predicted"/>
<dbReference type="PANTHER" id="PTHR24042">
    <property type="entry name" value="NEL HOMOLOG"/>
    <property type="match status" value="1"/>
</dbReference>
<dbReference type="Gene3D" id="2.10.25.10">
    <property type="entry name" value="Laminin"/>
    <property type="match status" value="1"/>
</dbReference>
<evidence type="ECO:0000259" key="6">
    <source>
        <dbReference type="PROSITE" id="PS50026"/>
    </source>
</evidence>
<feature type="domain" description="EGF-like" evidence="6">
    <location>
        <begin position="533"/>
        <end position="568"/>
    </location>
</feature>
<dbReference type="Pfam" id="PF13358">
    <property type="entry name" value="DDE_3"/>
    <property type="match status" value="1"/>
</dbReference>
<dbReference type="CDD" id="cd00054">
    <property type="entry name" value="EGF_CA"/>
    <property type="match status" value="1"/>
</dbReference>
<dbReference type="SUPFAM" id="SSF57196">
    <property type="entry name" value="EGF/Laminin"/>
    <property type="match status" value="1"/>
</dbReference>
<dbReference type="PROSITE" id="PS01208">
    <property type="entry name" value="VWFC_1"/>
    <property type="match status" value="1"/>
</dbReference>
<dbReference type="Proteomes" id="UP001176940">
    <property type="component" value="Unassembled WGS sequence"/>
</dbReference>
<dbReference type="Pfam" id="PF00093">
    <property type="entry name" value="VWC"/>
    <property type="match status" value="1"/>
</dbReference>
<dbReference type="PANTHER" id="PTHR24042:SF0">
    <property type="entry name" value="PROTEIN KINASE C-BINDING PROTEIN NELL2"/>
    <property type="match status" value="1"/>
</dbReference>
<reference evidence="8" key="1">
    <citation type="submission" date="2023-07" db="EMBL/GenBank/DDBJ databases">
        <authorList>
            <person name="Stuckert A."/>
        </authorList>
    </citation>
    <scope>NUCLEOTIDE SEQUENCE</scope>
</reference>
<dbReference type="SUPFAM" id="SSF57603">
    <property type="entry name" value="FnI-like domain"/>
    <property type="match status" value="1"/>
</dbReference>
<keyword evidence="2" id="KW-1015">Disulfide bond</keyword>
<dbReference type="Gene3D" id="3.30.420.10">
    <property type="entry name" value="Ribonuclease H-like superfamily/Ribonuclease H"/>
    <property type="match status" value="1"/>
</dbReference>
<dbReference type="SMART" id="SM00179">
    <property type="entry name" value="EGF_CA"/>
    <property type="match status" value="1"/>
</dbReference>
<dbReference type="Gene3D" id="2.10.70.10">
    <property type="entry name" value="Complement Module, domain 1"/>
    <property type="match status" value="1"/>
</dbReference>
<feature type="compositionally biased region" description="Polar residues" evidence="5">
    <location>
        <begin position="443"/>
        <end position="463"/>
    </location>
</feature>
<dbReference type="PROSITE" id="PS01187">
    <property type="entry name" value="EGF_CA"/>
    <property type="match status" value="1"/>
</dbReference>
<evidence type="ECO:0000256" key="3">
    <source>
        <dbReference type="ARBA" id="ARBA00023180"/>
    </source>
</evidence>
<evidence type="ECO:0000313" key="8">
    <source>
        <dbReference type="EMBL" id="CAJ0922669.1"/>
    </source>
</evidence>
<evidence type="ECO:0000313" key="9">
    <source>
        <dbReference type="Proteomes" id="UP001176940"/>
    </source>
</evidence>
<keyword evidence="1 4" id="KW-0245">EGF-like domain</keyword>
<evidence type="ECO:0000256" key="2">
    <source>
        <dbReference type="ARBA" id="ARBA00023157"/>
    </source>
</evidence>
<dbReference type="InterPro" id="IPR051586">
    <property type="entry name" value="PKC-binding_NELL"/>
</dbReference>
<evidence type="ECO:0000259" key="7">
    <source>
        <dbReference type="PROSITE" id="PS50184"/>
    </source>
</evidence>
<dbReference type="InterPro" id="IPR049883">
    <property type="entry name" value="NOTCH1_EGF-like"/>
</dbReference>